<accession>A0ABU1U0T0</accession>
<gene>
    <name evidence="2" type="ORF">J2X07_002070</name>
</gene>
<keyword evidence="3" id="KW-1185">Reference proteome</keyword>
<sequence length="164" mass="19734">MKVEMKHIDIRKAELKDKEILKNLMQFYFYDFTEFIDVHPTSNGLFSDYPYLDNYWEEEGRYPYLVELQGKLAGFALIRLIHTPEKSYCSMAEFFILKKFRRTGLGRAVAHRMFDLHKGNWEVLQIEKNKPAQTFWRKVIHDYCDGKFFEREAEGKVIQEFVSR</sequence>
<dbReference type="Pfam" id="PF00583">
    <property type="entry name" value="Acetyltransf_1"/>
    <property type="match status" value="1"/>
</dbReference>
<protein>
    <submittedName>
        <fullName evidence="2">Acetyltransferase</fullName>
    </submittedName>
</protein>
<feature type="domain" description="N-acetyltransferase" evidence="1">
    <location>
        <begin position="8"/>
        <end position="164"/>
    </location>
</feature>
<organism evidence="2 3">
    <name type="scientific">Fictibacillus barbaricus</name>
    <dbReference type="NCBI Taxonomy" id="182136"/>
    <lineage>
        <taxon>Bacteria</taxon>
        <taxon>Bacillati</taxon>
        <taxon>Bacillota</taxon>
        <taxon>Bacilli</taxon>
        <taxon>Bacillales</taxon>
        <taxon>Fictibacillaceae</taxon>
        <taxon>Fictibacillus</taxon>
    </lineage>
</organism>
<comment type="caution">
    <text evidence="2">The sequence shown here is derived from an EMBL/GenBank/DDBJ whole genome shotgun (WGS) entry which is preliminary data.</text>
</comment>
<dbReference type="SUPFAM" id="SSF55729">
    <property type="entry name" value="Acyl-CoA N-acyltransferases (Nat)"/>
    <property type="match status" value="1"/>
</dbReference>
<dbReference type="CDD" id="cd04301">
    <property type="entry name" value="NAT_SF"/>
    <property type="match status" value="1"/>
</dbReference>
<evidence type="ECO:0000313" key="2">
    <source>
        <dbReference type="EMBL" id="MDR7073084.1"/>
    </source>
</evidence>
<evidence type="ECO:0000259" key="1">
    <source>
        <dbReference type="PROSITE" id="PS51186"/>
    </source>
</evidence>
<dbReference type="InterPro" id="IPR000182">
    <property type="entry name" value="GNAT_dom"/>
</dbReference>
<dbReference type="Gene3D" id="3.40.630.30">
    <property type="match status" value="1"/>
</dbReference>
<name>A0ABU1U0T0_9BACL</name>
<dbReference type="PROSITE" id="PS51186">
    <property type="entry name" value="GNAT"/>
    <property type="match status" value="1"/>
</dbReference>
<reference evidence="2 3" key="1">
    <citation type="submission" date="2023-07" db="EMBL/GenBank/DDBJ databases">
        <title>Sorghum-associated microbial communities from plants grown in Nebraska, USA.</title>
        <authorList>
            <person name="Schachtman D."/>
        </authorList>
    </citation>
    <scope>NUCLEOTIDE SEQUENCE [LARGE SCALE GENOMIC DNA]</scope>
    <source>
        <strain evidence="2 3">BE211</strain>
    </source>
</reference>
<dbReference type="InterPro" id="IPR016181">
    <property type="entry name" value="Acyl_CoA_acyltransferase"/>
</dbReference>
<dbReference type="Proteomes" id="UP001258181">
    <property type="component" value="Unassembled WGS sequence"/>
</dbReference>
<dbReference type="RefSeq" id="WP_310258557.1">
    <property type="nucleotide sequence ID" value="NZ_JAVDWA010000003.1"/>
</dbReference>
<evidence type="ECO:0000313" key="3">
    <source>
        <dbReference type="Proteomes" id="UP001258181"/>
    </source>
</evidence>
<proteinExistence type="predicted"/>
<dbReference type="EMBL" id="JAVDWA010000003">
    <property type="protein sequence ID" value="MDR7073084.1"/>
    <property type="molecule type" value="Genomic_DNA"/>
</dbReference>